<evidence type="ECO:0000256" key="5">
    <source>
        <dbReference type="ARBA" id="ARBA00023125"/>
    </source>
</evidence>
<protein>
    <submittedName>
        <fullName evidence="11">Nuclear receptor domain-containing protein</fullName>
    </submittedName>
</protein>
<evidence type="ECO:0000313" key="11">
    <source>
        <dbReference type="WBParaSite" id="nRc.2.0.1.t29215-RA"/>
    </source>
</evidence>
<evidence type="ECO:0000256" key="1">
    <source>
        <dbReference type="ARBA" id="ARBA00022723"/>
    </source>
</evidence>
<keyword evidence="2" id="KW-0863">Zinc-finger</keyword>
<keyword evidence="7" id="KW-0675">Receptor</keyword>
<feature type="domain" description="Nuclear receptor" evidence="9">
    <location>
        <begin position="7"/>
        <end position="35"/>
    </location>
</feature>
<dbReference type="PANTHER" id="PTHR24083">
    <property type="entry name" value="NUCLEAR HORMONE RECEPTOR"/>
    <property type="match status" value="1"/>
</dbReference>
<dbReference type="InterPro" id="IPR001628">
    <property type="entry name" value="Znf_hrmn_rcpt"/>
</dbReference>
<evidence type="ECO:0000256" key="6">
    <source>
        <dbReference type="ARBA" id="ARBA00023163"/>
    </source>
</evidence>
<evidence type="ECO:0000256" key="8">
    <source>
        <dbReference type="ARBA" id="ARBA00023242"/>
    </source>
</evidence>
<evidence type="ECO:0000313" key="10">
    <source>
        <dbReference type="Proteomes" id="UP000887565"/>
    </source>
</evidence>
<dbReference type="AlphaFoldDB" id="A0A915JSD0"/>
<sequence>MHISAGEHNCVIDKTRRNWCPACRLDKCFSVHMNKNAVQEERGPRKSLKVKRDDCSSDENVKKMVKIKYRPYIEKDEVITAESSRKGESTNIQWLLELIDSSITMVLQTPLLQFSDHNRKIDILKKIWHRSFAIFLSCKLRDDSTLIEKLAKLVKIEHRNNRLHGDDEMDQSLHGLELKTFLETTELLTNVEFGLDAHELYVCICVIICSADDANGFSCLLDLYRLMLVYHNKIFHPENLTRSSRIFCYLSEMHEIHFDQLLSTIFGSYLDKIKENIGRIVECLIQNGSS</sequence>
<keyword evidence="1" id="KW-0479">Metal-binding</keyword>
<keyword evidence="10" id="KW-1185">Reference proteome</keyword>
<dbReference type="GO" id="GO:0043565">
    <property type="term" value="F:sequence-specific DNA binding"/>
    <property type="evidence" value="ECO:0007669"/>
    <property type="project" value="InterPro"/>
</dbReference>
<evidence type="ECO:0000256" key="2">
    <source>
        <dbReference type="ARBA" id="ARBA00022771"/>
    </source>
</evidence>
<keyword evidence="8" id="KW-0539">Nucleus</keyword>
<keyword evidence="3" id="KW-0862">Zinc</keyword>
<name>A0A915JSD0_ROMCU</name>
<dbReference type="GO" id="GO:0003700">
    <property type="term" value="F:DNA-binding transcription factor activity"/>
    <property type="evidence" value="ECO:0007669"/>
    <property type="project" value="InterPro"/>
</dbReference>
<accession>A0A915JSD0</accession>
<keyword evidence="5" id="KW-0238">DNA-binding</keyword>
<dbReference type="GO" id="GO:0008270">
    <property type="term" value="F:zinc ion binding"/>
    <property type="evidence" value="ECO:0007669"/>
    <property type="project" value="UniProtKB-KW"/>
</dbReference>
<dbReference type="WBParaSite" id="nRc.2.0.1.t29215-RA">
    <property type="protein sequence ID" value="nRc.2.0.1.t29215-RA"/>
    <property type="gene ID" value="nRc.2.0.1.g29215"/>
</dbReference>
<evidence type="ECO:0000256" key="4">
    <source>
        <dbReference type="ARBA" id="ARBA00023015"/>
    </source>
</evidence>
<evidence type="ECO:0000259" key="9">
    <source>
        <dbReference type="Pfam" id="PF00105"/>
    </source>
</evidence>
<dbReference type="InterPro" id="IPR050274">
    <property type="entry name" value="Nuclear_hormone_rcpt_NR2"/>
</dbReference>
<evidence type="ECO:0000256" key="7">
    <source>
        <dbReference type="ARBA" id="ARBA00023170"/>
    </source>
</evidence>
<dbReference type="Gene3D" id="3.30.50.10">
    <property type="entry name" value="Erythroid Transcription Factor GATA-1, subunit A"/>
    <property type="match status" value="1"/>
</dbReference>
<keyword evidence="4" id="KW-0805">Transcription regulation</keyword>
<dbReference type="Proteomes" id="UP000887565">
    <property type="component" value="Unplaced"/>
</dbReference>
<dbReference type="SUPFAM" id="SSF57716">
    <property type="entry name" value="Glucocorticoid receptor-like (DNA-binding domain)"/>
    <property type="match status" value="1"/>
</dbReference>
<reference evidence="11" key="1">
    <citation type="submission" date="2022-11" db="UniProtKB">
        <authorList>
            <consortium name="WormBaseParasite"/>
        </authorList>
    </citation>
    <scope>IDENTIFICATION</scope>
</reference>
<evidence type="ECO:0000256" key="3">
    <source>
        <dbReference type="ARBA" id="ARBA00022833"/>
    </source>
</evidence>
<dbReference type="Pfam" id="PF00105">
    <property type="entry name" value="zf-C4"/>
    <property type="match status" value="1"/>
</dbReference>
<dbReference type="InterPro" id="IPR013088">
    <property type="entry name" value="Znf_NHR/GATA"/>
</dbReference>
<organism evidence="10 11">
    <name type="scientific">Romanomermis culicivorax</name>
    <name type="common">Nematode worm</name>
    <dbReference type="NCBI Taxonomy" id="13658"/>
    <lineage>
        <taxon>Eukaryota</taxon>
        <taxon>Metazoa</taxon>
        <taxon>Ecdysozoa</taxon>
        <taxon>Nematoda</taxon>
        <taxon>Enoplea</taxon>
        <taxon>Dorylaimia</taxon>
        <taxon>Mermithida</taxon>
        <taxon>Mermithoidea</taxon>
        <taxon>Mermithidae</taxon>
        <taxon>Romanomermis</taxon>
    </lineage>
</organism>
<proteinExistence type="predicted"/>
<keyword evidence="6" id="KW-0804">Transcription</keyword>